<dbReference type="GO" id="GO:0008324">
    <property type="term" value="F:monoatomic cation transmembrane transporter activity"/>
    <property type="evidence" value="ECO:0007669"/>
    <property type="project" value="InterPro"/>
</dbReference>
<feature type="transmembrane region" description="Helical" evidence="6">
    <location>
        <begin position="205"/>
        <end position="227"/>
    </location>
</feature>
<comment type="subcellular location">
    <subcellularLocation>
        <location evidence="1">Membrane</location>
        <topology evidence="1">Multi-pass membrane protein</topology>
    </subcellularLocation>
</comment>
<gene>
    <name evidence="8" type="ORF">VV02_04675</name>
</gene>
<evidence type="ECO:0000256" key="6">
    <source>
        <dbReference type="SAM" id="Phobius"/>
    </source>
</evidence>
<evidence type="ECO:0000256" key="3">
    <source>
        <dbReference type="ARBA" id="ARBA00022692"/>
    </source>
</evidence>
<dbReference type="Pfam" id="PF01545">
    <property type="entry name" value="Cation_efflux"/>
    <property type="match status" value="1"/>
</dbReference>
<dbReference type="EMBL" id="CP011112">
    <property type="protein sequence ID" value="AKU15320.1"/>
    <property type="molecule type" value="Genomic_DNA"/>
</dbReference>
<reference evidence="8 9" key="1">
    <citation type="submission" date="2015-03" db="EMBL/GenBank/DDBJ databases">
        <title>Luteipulveratus halotolerans sp. nov., a novel actinobacterium (Dermacoccaceae) from Sarawak, Malaysia.</title>
        <authorList>
            <person name="Juboi H."/>
            <person name="Basik A."/>
            <person name="Shamsul S.S."/>
            <person name="Arnold P."/>
            <person name="Schmitt E.K."/>
            <person name="Sanglier J.-J."/>
            <person name="Yeo T."/>
        </authorList>
    </citation>
    <scope>NUCLEOTIDE SEQUENCE [LARGE SCALE GENOMIC DNA]</scope>
    <source>
        <strain evidence="8 9">MN07-A0370</strain>
    </source>
</reference>
<sequence>MSESTAPDEAVEAAEPSGGESMLTVVIAFVANLLIAIAKSIAAAITGSASMVAEAAHSWADAGNEVFLIVAERRSARPSDAKRPLGYGKEAYVWSLFAAVGLLTAGAGVSIVHGIQELGSDESPDSYVINYVVLGIAFVLESVSFFQATRQTRGKAAAAGLHPLRFINRTSNPTLRAVFLEDAAALTGLIIAALGVWLHQVTGDAVWDAIGSIVVGVVLAAVAIFLVERNRSFLVGEAIGGATRDRALTAILAHPEVERVTYLHLEFVGPERLFVVAAVDLTGNADEAALAVRLQQVEDAIEGHSMIQAAVLSLSLPDDPPLVPEGLVGGAHPA</sequence>
<feature type="domain" description="Cation efflux protein transmembrane" evidence="7">
    <location>
        <begin position="25"/>
        <end position="233"/>
    </location>
</feature>
<dbReference type="Gene3D" id="1.20.1510.10">
    <property type="entry name" value="Cation efflux protein transmembrane domain"/>
    <property type="match status" value="1"/>
</dbReference>
<evidence type="ECO:0000256" key="2">
    <source>
        <dbReference type="ARBA" id="ARBA00022448"/>
    </source>
</evidence>
<dbReference type="NCBIfam" id="TIGR01297">
    <property type="entry name" value="CDF"/>
    <property type="match status" value="1"/>
</dbReference>
<dbReference type="InterPro" id="IPR027469">
    <property type="entry name" value="Cation_efflux_TMD_sf"/>
</dbReference>
<evidence type="ECO:0000259" key="7">
    <source>
        <dbReference type="Pfam" id="PF01545"/>
    </source>
</evidence>
<keyword evidence="4 6" id="KW-1133">Transmembrane helix</keyword>
<dbReference type="RefSeq" id="WP_052590195.1">
    <property type="nucleotide sequence ID" value="NZ_CP011112.1"/>
</dbReference>
<dbReference type="SUPFAM" id="SSF161111">
    <property type="entry name" value="Cation efflux protein transmembrane domain-like"/>
    <property type="match status" value="1"/>
</dbReference>
<name>A0A0K1JFF0_9MICO</name>
<dbReference type="OrthoDB" id="9806522at2"/>
<dbReference type="InterPro" id="IPR002524">
    <property type="entry name" value="Cation_efflux"/>
</dbReference>
<feature type="transmembrane region" description="Helical" evidence="6">
    <location>
        <begin position="91"/>
        <end position="115"/>
    </location>
</feature>
<keyword evidence="2" id="KW-0813">Transport</keyword>
<evidence type="ECO:0000313" key="8">
    <source>
        <dbReference type="EMBL" id="AKU15320.1"/>
    </source>
</evidence>
<feature type="transmembrane region" description="Helical" evidence="6">
    <location>
        <begin position="178"/>
        <end position="199"/>
    </location>
</feature>
<dbReference type="AlphaFoldDB" id="A0A0K1JFF0"/>
<evidence type="ECO:0000256" key="5">
    <source>
        <dbReference type="ARBA" id="ARBA00023136"/>
    </source>
</evidence>
<protein>
    <submittedName>
        <fullName evidence="8">Cation diffusion facilitator family transporter</fullName>
    </submittedName>
</protein>
<feature type="transmembrane region" description="Helical" evidence="6">
    <location>
        <begin position="127"/>
        <end position="146"/>
    </location>
</feature>
<dbReference type="KEGG" id="lmoi:VV02_04675"/>
<keyword evidence="5 6" id="KW-0472">Membrane</keyword>
<dbReference type="PANTHER" id="PTHR13414">
    <property type="entry name" value="HUEL-CATION TRANSPORTER"/>
    <property type="match status" value="1"/>
</dbReference>
<feature type="transmembrane region" description="Helical" evidence="6">
    <location>
        <begin position="22"/>
        <end position="42"/>
    </location>
</feature>
<accession>A0A0K1JFF0</accession>
<dbReference type="PANTHER" id="PTHR13414:SF9">
    <property type="entry name" value="PROTON-COUPLED ZINC ANTIPORTER SLC30A9, MITOCHONDRIAL"/>
    <property type="match status" value="1"/>
</dbReference>
<dbReference type="InterPro" id="IPR040177">
    <property type="entry name" value="SLC30A9"/>
</dbReference>
<dbReference type="InterPro" id="IPR058533">
    <property type="entry name" value="Cation_efflux_TM"/>
</dbReference>
<evidence type="ECO:0000313" key="9">
    <source>
        <dbReference type="Proteomes" id="UP000066480"/>
    </source>
</evidence>
<keyword evidence="9" id="KW-1185">Reference proteome</keyword>
<keyword evidence="3 6" id="KW-0812">Transmembrane</keyword>
<evidence type="ECO:0000256" key="1">
    <source>
        <dbReference type="ARBA" id="ARBA00004141"/>
    </source>
</evidence>
<organism evidence="8 9">
    <name type="scientific">Luteipulveratus mongoliensis</name>
    <dbReference type="NCBI Taxonomy" id="571913"/>
    <lineage>
        <taxon>Bacteria</taxon>
        <taxon>Bacillati</taxon>
        <taxon>Actinomycetota</taxon>
        <taxon>Actinomycetes</taxon>
        <taxon>Micrococcales</taxon>
        <taxon>Dermacoccaceae</taxon>
        <taxon>Luteipulveratus</taxon>
    </lineage>
</organism>
<evidence type="ECO:0000256" key="4">
    <source>
        <dbReference type="ARBA" id="ARBA00022989"/>
    </source>
</evidence>
<dbReference type="Proteomes" id="UP000066480">
    <property type="component" value="Chromosome"/>
</dbReference>
<dbReference type="GO" id="GO:0006829">
    <property type="term" value="P:zinc ion transport"/>
    <property type="evidence" value="ECO:0007669"/>
    <property type="project" value="InterPro"/>
</dbReference>
<proteinExistence type="predicted"/>
<dbReference type="GO" id="GO:0016020">
    <property type="term" value="C:membrane"/>
    <property type="evidence" value="ECO:0007669"/>
    <property type="project" value="UniProtKB-SubCell"/>
</dbReference>
<dbReference type="STRING" id="571913.VV02_04675"/>